<keyword evidence="3" id="KW-1185">Reference proteome</keyword>
<name>B8IAD4_METNO</name>
<dbReference type="InterPro" id="IPR029044">
    <property type="entry name" value="Nucleotide-diphossugar_trans"/>
</dbReference>
<dbReference type="HOGENOM" id="CLU_029499_2_0_5"/>
<sequence length="238" mass="26337">MKAIVLAGGKGTRLMPYSALIPKPLMPIGEMPILELLLRQMKHHGISEVILAVNHLHHLIRSFFGDGSSLGLKITYSVEDKALGTSGPITANLDALSDDFLVSNGDLLTNLDFGAMMRQHIARQVAATIATQSRAMQADYGALTVDKDNLIREYREKPIFSFEASMGLYVLSKKAVRPHLPVNTFFDMPDLIKSLIEADQPVLSYNETCNWIDIGKPNDYGRAQERFAAEPNLFLPPD</sequence>
<protein>
    <submittedName>
        <fullName evidence="2">Nucleotidyl transferase</fullName>
    </submittedName>
</protein>
<dbReference type="OrthoDB" id="9814110at2"/>
<dbReference type="RefSeq" id="WP_015930838.1">
    <property type="nucleotide sequence ID" value="NC_011894.1"/>
</dbReference>
<dbReference type="eggNOG" id="COG1208">
    <property type="taxonomic scope" value="Bacteria"/>
</dbReference>
<dbReference type="AlphaFoldDB" id="B8IAD4"/>
<reference evidence="2 3" key="1">
    <citation type="submission" date="2009-01" db="EMBL/GenBank/DDBJ databases">
        <title>Complete sequence of chromosome of Methylobacterium nodulans ORS 2060.</title>
        <authorList>
            <consortium name="US DOE Joint Genome Institute"/>
            <person name="Lucas S."/>
            <person name="Copeland A."/>
            <person name="Lapidus A."/>
            <person name="Glavina del Rio T."/>
            <person name="Dalin E."/>
            <person name="Tice H."/>
            <person name="Bruce D."/>
            <person name="Goodwin L."/>
            <person name="Pitluck S."/>
            <person name="Sims D."/>
            <person name="Brettin T."/>
            <person name="Detter J.C."/>
            <person name="Han C."/>
            <person name="Larimer F."/>
            <person name="Land M."/>
            <person name="Hauser L."/>
            <person name="Kyrpides N."/>
            <person name="Ivanova N."/>
            <person name="Marx C.J."/>
            <person name="Richardson P."/>
        </authorList>
    </citation>
    <scope>NUCLEOTIDE SEQUENCE [LARGE SCALE GENOMIC DNA]</scope>
    <source>
        <strain evidence="3">LMG 21967 / CNCM I-2342 / ORS 2060</strain>
    </source>
</reference>
<evidence type="ECO:0000313" key="2">
    <source>
        <dbReference type="EMBL" id="ACL59197.1"/>
    </source>
</evidence>
<proteinExistence type="predicted"/>
<gene>
    <name evidence="2" type="ordered locus">Mnod_4321</name>
</gene>
<dbReference type="EMBL" id="CP001349">
    <property type="protein sequence ID" value="ACL59197.1"/>
    <property type="molecule type" value="Genomic_DNA"/>
</dbReference>
<evidence type="ECO:0000259" key="1">
    <source>
        <dbReference type="Pfam" id="PF00483"/>
    </source>
</evidence>
<feature type="domain" description="Nucleotidyl transferase" evidence="1">
    <location>
        <begin position="2"/>
        <end position="226"/>
    </location>
</feature>
<dbReference type="SUPFAM" id="SSF53448">
    <property type="entry name" value="Nucleotide-diphospho-sugar transferases"/>
    <property type="match status" value="1"/>
</dbReference>
<dbReference type="CDD" id="cd04181">
    <property type="entry name" value="NTP_transferase"/>
    <property type="match status" value="1"/>
</dbReference>
<dbReference type="PANTHER" id="PTHR22572">
    <property type="entry name" value="SUGAR-1-PHOSPHATE GUANYL TRANSFERASE"/>
    <property type="match status" value="1"/>
</dbReference>
<dbReference type="Proteomes" id="UP000008207">
    <property type="component" value="Chromosome"/>
</dbReference>
<dbReference type="Pfam" id="PF00483">
    <property type="entry name" value="NTP_transferase"/>
    <property type="match status" value="1"/>
</dbReference>
<dbReference type="InterPro" id="IPR050486">
    <property type="entry name" value="Mannose-1P_guanyltransferase"/>
</dbReference>
<accession>B8IAD4</accession>
<dbReference type="GO" id="GO:0016740">
    <property type="term" value="F:transferase activity"/>
    <property type="evidence" value="ECO:0007669"/>
    <property type="project" value="UniProtKB-KW"/>
</dbReference>
<evidence type="ECO:0000313" key="3">
    <source>
        <dbReference type="Proteomes" id="UP000008207"/>
    </source>
</evidence>
<keyword evidence="2" id="KW-0808">Transferase</keyword>
<organism evidence="2 3">
    <name type="scientific">Methylobacterium nodulans (strain LMG 21967 / CNCM I-2342 / ORS 2060)</name>
    <dbReference type="NCBI Taxonomy" id="460265"/>
    <lineage>
        <taxon>Bacteria</taxon>
        <taxon>Pseudomonadati</taxon>
        <taxon>Pseudomonadota</taxon>
        <taxon>Alphaproteobacteria</taxon>
        <taxon>Hyphomicrobiales</taxon>
        <taxon>Methylobacteriaceae</taxon>
        <taxon>Methylobacterium</taxon>
    </lineage>
</organism>
<dbReference type="STRING" id="460265.Mnod_4321"/>
<dbReference type="KEGG" id="mno:Mnod_4321"/>
<dbReference type="Gene3D" id="3.90.550.10">
    <property type="entry name" value="Spore Coat Polysaccharide Biosynthesis Protein SpsA, Chain A"/>
    <property type="match status" value="1"/>
</dbReference>
<dbReference type="InterPro" id="IPR005835">
    <property type="entry name" value="NTP_transferase_dom"/>
</dbReference>